<dbReference type="EMBL" id="UINC01153299">
    <property type="protein sequence ID" value="SVD47942.1"/>
    <property type="molecule type" value="Genomic_DNA"/>
</dbReference>
<name>A0A382VN38_9ZZZZ</name>
<dbReference type="InterPro" id="IPR027417">
    <property type="entry name" value="P-loop_NTPase"/>
</dbReference>
<sequence>MYKLGITGGMGSGKSTAADYFLQKGAIIFNADEEAKQYLLSQTELQNHIIDIFGNQVTSGNRLNLLKLSKHVFSNKHHQITLNQIIWPEVKNLIISAAEKAEIDGNDLFAVDAALLIEAGYTDFFHAILLITAEKSIRINRIKLRKDIPDSQIKQRMELQMPESDKQKHADTIIKNNGSLYELHMQLKQFWEKININ</sequence>
<dbReference type="SUPFAM" id="SSF52540">
    <property type="entry name" value="P-loop containing nucleoside triphosphate hydrolases"/>
    <property type="match status" value="1"/>
</dbReference>
<accession>A0A382VN38</accession>
<dbReference type="PROSITE" id="PS51219">
    <property type="entry name" value="DPCK"/>
    <property type="match status" value="1"/>
</dbReference>
<dbReference type="PANTHER" id="PTHR10695">
    <property type="entry name" value="DEPHOSPHO-COA KINASE-RELATED"/>
    <property type="match status" value="1"/>
</dbReference>
<keyword evidence="2" id="KW-0067">ATP-binding</keyword>
<evidence type="ECO:0008006" key="4">
    <source>
        <dbReference type="Google" id="ProtNLM"/>
    </source>
</evidence>
<evidence type="ECO:0000313" key="3">
    <source>
        <dbReference type="EMBL" id="SVD47942.1"/>
    </source>
</evidence>
<gene>
    <name evidence="3" type="ORF">METZ01_LOCUS400796</name>
</gene>
<dbReference type="NCBIfam" id="TIGR00152">
    <property type="entry name" value="dephospho-CoA kinase"/>
    <property type="match status" value="1"/>
</dbReference>
<reference evidence="3" key="1">
    <citation type="submission" date="2018-05" db="EMBL/GenBank/DDBJ databases">
        <authorList>
            <person name="Lanie J.A."/>
            <person name="Ng W.-L."/>
            <person name="Kazmierczak K.M."/>
            <person name="Andrzejewski T.M."/>
            <person name="Davidsen T.M."/>
            <person name="Wayne K.J."/>
            <person name="Tettelin H."/>
            <person name="Glass J.I."/>
            <person name="Rusch D."/>
            <person name="Podicherti R."/>
            <person name="Tsui H.-C.T."/>
            <person name="Winkler M.E."/>
        </authorList>
    </citation>
    <scope>NUCLEOTIDE SEQUENCE</scope>
</reference>
<dbReference type="CDD" id="cd02022">
    <property type="entry name" value="DPCK"/>
    <property type="match status" value="1"/>
</dbReference>
<dbReference type="AlphaFoldDB" id="A0A382VN38"/>
<protein>
    <recommendedName>
        <fullName evidence="4">Dephospho-CoA kinase</fullName>
    </recommendedName>
</protein>
<dbReference type="GO" id="GO:0015937">
    <property type="term" value="P:coenzyme A biosynthetic process"/>
    <property type="evidence" value="ECO:0007669"/>
    <property type="project" value="InterPro"/>
</dbReference>
<proteinExistence type="inferred from homology"/>
<dbReference type="PANTHER" id="PTHR10695:SF46">
    <property type="entry name" value="BIFUNCTIONAL COENZYME A SYNTHASE-RELATED"/>
    <property type="match status" value="1"/>
</dbReference>
<organism evidence="3">
    <name type="scientific">marine metagenome</name>
    <dbReference type="NCBI Taxonomy" id="408172"/>
    <lineage>
        <taxon>unclassified sequences</taxon>
        <taxon>metagenomes</taxon>
        <taxon>ecological metagenomes</taxon>
    </lineage>
</organism>
<dbReference type="InterPro" id="IPR001977">
    <property type="entry name" value="Depp_CoAkinase"/>
</dbReference>
<dbReference type="GO" id="GO:0004140">
    <property type="term" value="F:dephospho-CoA kinase activity"/>
    <property type="evidence" value="ECO:0007669"/>
    <property type="project" value="InterPro"/>
</dbReference>
<dbReference type="Pfam" id="PF01121">
    <property type="entry name" value="CoaE"/>
    <property type="match status" value="1"/>
</dbReference>
<evidence type="ECO:0000256" key="2">
    <source>
        <dbReference type="ARBA" id="ARBA00022840"/>
    </source>
</evidence>
<dbReference type="Gene3D" id="3.40.50.300">
    <property type="entry name" value="P-loop containing nucleotide triphosphate hydrolases"/>
    <property type="match status" value="1"/>
</dbReference>
<dbReference type="HAMAP" id="MF_00376">
    <property type="entry name" value="Dephospho_CoA_kinase"/>
    <property type="match status" value="1"/>
</dbReference>
<evidence type="ECO:0000256" key="1">
    <source>
        <dbReference type="ARBA" id="ARBA00022741"/>
    </source>
</evidence>
<dbReference type="GO" id="GO:0005524">
    <property type="term" value="F:ATP binding"/>
    <property type="evidence" value="ECO:0007669"/>
    <property type="project" value="UniProtKB-KW"/>
</dbReference>
<keyword evidence="1" id="KW-0547">Nucleotide-binding</keyword>